<dbReference type="Proteomes" id="UP001151760">
    <property type="component" value="Unassembled WGS sequence"/>
</dbReference>
<dbReference type="EMBL" id="BQNB010008566">
    <property type="protein sequence ID" value="GJS51167.1"/>
    <property type="molecule type" value="Genomic_DNA"/>
</dbReference>
<organism evidence="1 2">
    <name type="scientific">Tanacetum coccineum</name>
    <dbReference type="NCBI Taxonomy" id="301880"/>
    <lineage>
        <taxon>Eukaryota</taxon>
        <taxon>Viridiplantae</taxon>
        <taxon>Streptophyta</taxon>
        <taxon>Embryophyta</taxon>
        <taxon>Tracheophyta</taxon>
        <taxon>Spermatophyta</taxon>
        <taxon>Magnoliopsida</taxon>
        <taxon>eudicotyledons</taxon>
        <taxon>Gunneridae</taxon>
        <taxon>Pentapetalae</taxon>
        <taxon>asterids</taxon>
        <taxon>campanulids</taxon>
        <taxon>Asterales</taxon>
        <taxon>Asteraceae</taxon>
        <taxon>Asteroideae</taxon>
        <taxon>Anthemideae</taxon>
        <taxon>Anthemidinae</taxon>
        <taxon>Tanacetum</taxon>
    </lineage>
</organism>
<gene>
    <name evidence="1" type="ORF">Tco_0624529</name>
</gene>
<keyword evidence="2" id="KW-1185">Reference proteome</keyword>
<evidence type="ECO:0000313" key="2">
    <source>
        <dbReference type="Proteomes" id="UP001151760"/>
    </source>
</evidence>
<accession>A0ABQ4WE56</accession>
<protein>
    <submittedName>
        <fullName evidence="1">Uncharacterized protein</fullName>
    </submittedName>
</protein>
<sequence>MLLPFLLLISITTLRYLRGAVIVIKRKYSSTSLRRYGLADLRAYQMDRRLSAQLNVESNDSSMAFADLNGNQLVTTSSLKRRIIAVTKGTSSLWIKTLKICCFFSAMKSDNLKLKNLSEETQPHKSLTVTASNLRRQRRLTPYFPIKSDSLREQRQEERLMRIDDLHKSAMVL</sequence>
<reference evidence="1" key="2">
    <citation type="submission" date="2022-01" db="EMBL/GenBank/DDBJ databases">
        <authorList>
            <person name="Yamashiro T."/>
            <person name="Shiraishi A."/>
            <person name="Satake H."/>
            <person name="Nakayama K."/>
        </authorList>
    </citation>
    <scope>NUCLEOTIDE SEQUENCE</scope>
</reference>
<reference evidence="1" key="1">
    <citation type="journal article" date="2022" name="Int. J. Mol. Sci.">
        <title>Draft Genome of Tanacetum Coccineum: Genomic Comparison of Closely Related Tanacetum-Family Plants.</title>
        <authorList>
            <person name="Yamashiro T."/>
            <person name="Shiraishi A."/>
            <person name="Nakayama K."/>
            <person name="Satake H."/>
        </authorList>
    </citation>
    <scope>NUCLEOTIDE SEQUENCE</scope>
</reference>
<evidence type="ECO:0000313" key="1">
    <source>
        <dbReference type="EMBL" id="GJS51167.1"/>
    </source>
</evidence>
<comment type="caution">
    <text evidence="1">The sequence shown here is derived from an EMBL/GenBank/DDBJ whole genome shotgun (WGS) entry which is preliminary data.</text>
</comment>
<proteinExistence type="predicted"/>
<name>A0ABQ4WE56_9ASTR</name>